<protein>
    <recommendedName>
        <fullName evidence="3">Parkin coregulated gene protein homolog</fullName>
    </recommendedName>
</protein>
<keyword evidence="2" id="KW-1185">Reference proteome</keyword>
<dbReference type="InterPro" id="IPR016024">
    <property type="entry name" value="ARM-type_fold"/>
</dbReference>
<evidence type="ECO:0008006" key="3">
    <source>
        <dbReference type="Google" id="ProtNLM"/>
    </source>
</evidence>
<dbReference type="GO" id="GO:0030544">
    <property type="term" value="F:Hsp70 protein binding"/>
    <property type="evidence" value="ECO:0007669"/>
    <property type="project" value="TreeGrafter"/>
</dbReference>
<dbReference type="InterPro" id="IPR019399">
    <property type="entry name" value="Parkin_co-regulated_protein"/>
</dbReference>
<dbReference type="SUPFAM" id="SSF48371">
    <property type="entry name" value="ARM repeat"/>
    <property type="match status" value="1"/>
</dbReference>
<dbReference type="PANTHER" id="PTHR21207">
    <property type="entry name" value="PARKIN COREGULATED GENE PROTEIN PARK2 COREGULATED"/>
    <property type="match status" value="1"/>
</dbReference>
<sequence>MNMETLGFTVKSRMKNAVVVGPPKSDVFCVRPSKPTKFRDFYYRPNFPTRLQHGVKGFSLKWNVEVDKLDYEYYLPLFFDGLCETEHPFTVFAREGIYDMLDCGGAKILPVIPKLIMPLRNALNTRNCQIICTTLRVLQRLVVSAEGVGEALLPYYRHILLIPNIFKSVEKHDLRKLIQETLQLLEVSGGKNAFINIKYMVPTYKSCLTHRY</sequence>
<dbReference type="AlphaFoldDB" id="A0AAV2KC39"/>
<dbReference type="GO" id="GO:0043005">
    <property type="term" value="C:neuron projection"/>
    <property type="evidence" value="ECO:0007669"/>
    <property type="project" value="TreeGrafter"/>
</dbReference>
<proteinExistence type="predicted"/>
<dbReference type="PANTHER" id="PTHR21207:SF2">
    <property type="entry name" value="PARKIN COREGULATED GENE PROTEIN"/>
    <property type="match status" value="1"/>
</dbReference>
<gene>
    <name evidence="1" type="ORF">KC01_LOCUS15304</name>
</gene>
<name>A0AAV2KC39_KNICA</name>
<reference evidence="1 2" key="1">
    <citation type="submission" date="2024-04" db="EMBL/GenBank/DDBJ databases">
        <authorList>
            <person name="Waldvogel A.-M."/>
            <person name="Schoenle A."/>
        </authorList>
    </citation>
    <scope>NUCLEOTIDE SEQUENCE [LARGE SCALE GENOMIC DNA]</scope>
</reference>
<dbReference type="GO" id="GO:0031982">
    <property type="term" value="C:vesicle"/>
    <property type="evidence" value="ECO:0007669"/>
    <property type="project" value="TreeGrafter"/>
</dbReference>
<dbReference type="Proteomes" id="UP001497482">
    <property type="component" value="Chromosome 16"/>
</dbReference>
<dbReference type="Pfam" id="PF10274">
    <property type="entry name" value="ParcG"/>
    <property type="match status" value="1"/>
</dbReference>
<dbReference type="GO" id="GO:0051879">
    <property type="term" value="F:Hsp90 protein binding"/>
    <property type="evidence" value="ECO:0007669"/>
    <property type="project" value="TreeGrafter"/>
</dbReference>
<evidence type="ECO:0000313" key="1">
    <source>
        <dbReference type="EMBL" id="CAL1585054.1"/>
    </source>
</evidence>
<dbReference type="GO" id="GO:0005829">
    <property type="term" value="C:cytosol"/>
    <property type="evidence" value="ECO:0007669"/>
    <property type="project" value="TreeGrafter"/>
</dbReference>
<dbReference type="EMBL" id="OZ035838">
    <property type="protein sequence ID" value="CAL1585054.1"/>
    <property type="molecule type" value="Genomic_DNA"/>
</dbReference>
<organism evidence="1 2">
    <name type="scientific">Knipowitschia caucasica</name>
    <name type="common">Caucasian dwarf goby</name>
    <name type="synonym">Pomatoschistus caucasicus</name>
    <dbReference type="NCBI Taxonomy" id="637954"/>
    <lineage>
        <taxon>Eukaryota</taxon>
        <taxon>Metazoa</taxon>
        <taxon>Chordata</taxon>
        <taxon>Craniata</taxon>
        <taxon>Vertebrata</taxon>
        <taxon>Euteleostomi</taxon>
        <taxon>Actinopterygii</taxon>
        <taxon>Neopterygii</taxon>
        <taxon>Teleostei</taxon>
        <taxon>Neoteleostei</taxon>
        <taxon>Acanthomorphata</taxon>
        <taxon>Gobiaria</taxon>
        <taxon>Gobiiformes</taxon>
        <taxon>Gobioidei</taxon>
        <taxon>Gobiidae</taxon>
        <taxon>Gobiinae</taxon>
        <taxon>Knipowitschia</taxon>
    </lineage>
</organism>
<accession>A0AAV2KC39</accession>
<evidence type="ECO:0000313" key="2">
    <source>
        <dbReference type="Proteomes" id="UP001497482"/>
    </source>
</evidence>